<dbReference type="EMBL" id="BSNL01000001">
    <property type="protein sequence ID" value="GLQ26238.1"/>
    <property type="molecule type" value="Genomic_DNA"/>
</dbReference>
<evidence type="ECO:0000313" key="1">
    <source>
        <dbReference type="EMBL" id="GLQ26238.1"/>
    </source>
</evidence>
<dbReference type="RefSeq" id="WP_284371220.1">
    <property type="nucleotide sequence ID" value="NZ_BSNL01000001.1"/>
</dbReference>
<protein>
    <submittedName>
        <fullName evidence="1">Uncharacterized protein</fullName>
    </submittedName>
</protein>
<comment type="caution">
    <text evidence="1">The sequence shown here is derived from an EMBL/GenBank/DDBJ whole genome shotgun (WGS) entry which is preliminary data.</text>
</comment>
<accession>A0ABQ5VGM3</accession>
<keyword evidence="2" id="KW-1185">Reference proteome</keyword>
<sequence>MRRFGFALALMAAQLVSDGSQAEGHSNEGLTWRAQKCLLYKRAWDAAYLAVDQQDVSEKFLSRNASFLAAGCRERVAVCPRSKAEFDMANMLTIMTMNEGMASTFVPFSCRADGD</sequence>
<gene>
    <name evidence="1" type="ORF">GCM10007927_10410</name>
</gene>
<reference evidence="1" key="1">
    <citation type="journal article" date="2014" name="Int. J. Syst. Evol. Microbiol.">
        <title>Complete genome of a new Firmicutes species belonging to the dominant human colonic microbiota ('Ruminococcus bicirculans') reveals two chromosomes and a selective capacity to utilize plant glucans.</title>
        <authorList>
            <consortium name="NISC Comparative Sequencing Program"/>
            <person name="Wegmann U."/>
            <person name="Louis P."/>
            <person name="Goesmann A."/>
            <person name="Henrissat B."/>
            <person name="Duncan S.H."/>
            <person name="Flint H.J."/>
        </authorList>
    </citation>
    <scope>NUCLEOTIDE SEQUENCE</scope>
    <source>
        <strain evidence="1">NBRC 109915</strain>
    </source>
</reference>
<evidence type="ECO:0000313" key="2">
    <source>
        <dbReference type="Proteomes" id="UP001161388"/>
    </source>
</evidence>
<name>A0ABQ5VGM3_9RHOB</name>
<reference evidence="1" key="2">
    <citation type="submission" date="2023-01" db="EMBL/GenBank/DDBJ databases">
        <title>Draft genome sequence of Sulfitobacter pacificus strain NBRC 109915.</title>
        <authorList>
            <person name="Sun Q."/>
            <person name="Mori K."/>
        </authorList>
    </citation>
    <scope>NUCLEOTIDE SEQUENCE</scope>
    <source>
        <strain evidence="1">NBRC 109915</strain>
    </source>
</reference>
<proteinExistence type="predicted"/>
<organism evidence="1 2">
    <name type="scientific">Sulfitobacter pacificus</name>
    <dbReference type="NCBI Taxonomy" id="1499314"/>
    <lineage>
        <taxon>Bacteria</taxon>
        <taxon>Pseudomonadati</taxon>
        <taxon>Pseudomonadota</taxon>
        <taxon>Alphaproteobacteria</taxon>
        <taxon>Rhodobacterales</taxon>
        <taxon>Roseobacteraceae</taxon>
        <taxon>Sulfitobacter</taxon>
    </lineage>
</organism>
<dbReference type="Proteomes" id="UP001161388">
    <property type="component" value="Unassembled WGS sequence"/>
</dbReference>